<dbReference type="AlphaFoldDB" id="A0A9D9J4U9"/>
<dbReference type="InterPro" id="IPR020821">
    <property type="entry name" value="ENPP1-3/EXOG-like_nuc-like"/>
</dbReference>
<keyword evidence="5" id="KW-0378">Hydrolase</keyword>
<protein>
    <submittedName>
        <fullName evidence="5">DNA/RNA non-specific endonuclease</fullName>
    </submittedName>
</protein>
<proteinExistence type="predicted"/>
<evidence type="ECO:0000256" key="2">
    <source>
        <dbReference type="PIRSR" id="PIRSR640255-2"/>
    </source>
</evidence>
<dbReference type="PANTHER" id="PTHR13966:SF5">
    <property type="entry name" value="ENDONUCLEASE G, MITOCHONDRIAL"/>
    <property type="match status" value="1"/>
</dbReference>
<dbReference type="InterPro" id="IPR013783">
    <property type="entry name" value="Ig-like_fold"/>
</dbReference>
<evidence type="ECO:0000313" key="6">
    <source>
        <dbReference type="Proteomes" id="UP000823750"/>
    </source>
</evidence>
<keyword evidence="5" id="KW-0255">Endonuclease</keyword>
<keyword evidence="5" id="KW-0540">Nuclease</keyword>
<dbReference type="GO" id="GO:0046872">
    <property type="term" value="F:metal ion binding"/>
    <property type="evidence" value="ECO:0007669"/>
    <property type="project" value="UniProtKB-KW"/>
</dbReference>
<dbReference type="InterPro" id="IPR040255">
    <property type="entry name" value="Non-specific_endonuclease"/>
</dbReference>
<name>A0A9D9J4U9_9BACT</name>
<dbReference type="GO" id="GO:0003676">
    <property type="term" value="F:nucleic acid binding"/>
    <property type="evidence" value="ECO:0007669"/>
    <property type="project" value="InterPro"/>
</dbReference>
<evidence type="ECO:0000256" key="1">
    <source>
        <dbReference type="PIRSR" id="PIRSR640255-1"/>
    </source>
</evidence>
<dbReference type="CDD" id="cd14948">
    <property type="entry name" value="BACON"/>
    <property type="match status" value="1"/>
</dbReference>
<feature type="active site" description="Proton acceptor" evidence="1">
    <location>
        <position position="227"/>
    </location>
</feature>
<dbReference type="PANTHER" id="PTHR13966">
    <property type="entry name" value="ENDONUCLEASE RELATED"/>
    <property type="match status" value="1"/>
</dbReference>
<dbReference type="Pfam" id="PF01223">
    <property type="entry name" value="Endonuclease_NS"/>
    <property type="match status" value="1"/>
</dbReference>
<feature type="binding site" evidence="2">
    <location>
        <position position="257"/>
    </location>
    <ligand>
        <name>Mg(2+)</name>
        <dbReference type="ChEBI" id="CHEBI:18420"/>
        <note>catalytic</note>
    </ligand>
</feature>
<dbReference type="InterPro" id="IPR044929">
    <property type="entry name" value="DNA/RNA_non-sp_Endonuclease_sf"/>
</dbReference>
<dbReference type="Proteomes" id="UP000823750">
    <property type="component" value="Unassembled WGS sequence"/>
</dbReference>
<organism evidence="5 6">
    <name type="scientific">Candidatus Cryptobacteroides excrementavium</name>
    <dbReference type="NCBI Taxonomy" id="2840759"/>
    <lineage>
        <taxon>Bacteria</taxon>
        <taxon>Pseudomonadati</taxon>
        <taxon>Bacteroidota</taxon>
        <taxon>Bacteroidia</taxon>
        <taxon>Bacteroidales</taxon>
        <taxon>Candidatus Cryptobacteroides</taxon>
    </lineage>
</organism>
<dbReference type="GO" id="GO:0004519">
    <property type="term" value="F:endonuclease activity"/>
    <property type="evidence" value="ECO:0007669"/>
    <property type="project" value="UniProtKB-KW"/>
</dbReference>
<sequence length="389" mass="42740">MLPNNPFRLIAASAAILFTVFSCETQEETVIDRTLSISVPLKTAETKASNQFVTVEAAGAWDLSIDFGEAEEAWAYVEPASGEGRRSDIVLSWERNTGEDARSCVLTVTTGNRSASATFTQNGTSGSGGGSSELKSDIPGKWLELPATDDPDLYFITHDMVRSGRTVRNYSYYYSPDDRLAVWVAYPLNKGLIGSGGRTNDWGYDPKVPSRYQAELFSAYNGYQRGHQLPSADRYGSGINETTFYFTNMTPQKGELNEVAWAALEGMVRNWSYSVDTLYVVTGADIHGSTKTAYDNNGNAVTVPVGYFKALLAGKIKDGSANSTAGYAGIAFYFEHRSYSKDKDAIMAQAMTIDELEEMTGYDFFVNLPEKIGANYAAQVESDVISWWY</sequence>
<gene>
    <name evidence="5" type="ORF">IAB78_08610</name>
</gene>
<dbReference type="InterPro" id="IPR044925">
    <property type="entry name" value="His-Me_finger_sf"/>
</dbReference>
<dbReference type="SMART" id="SM00477">
    <property type="entry name" value="NUC"/>
    <property type="match status" value="1"/>
</dbReference>
<dbReference type="EMBL" id="JADILX010000129">
    <property type="protein sequence ID" value="MBO8486466.1"/>
    <property type="molecule type" value="Genomic_DNA"/>
</dbReference>
<keyword evidence="2" id="KW-0479">Metal-binding</keyword>
<evidence type="ECO:0000259" key="4">
    <source>
        <dbReference type="SMART" id="SM00892"/>
    </source>
</evidence>
<evidence type="ECO:0000313" key="5">
    <source>
        <dbReference type="EMBL" id="MBO8486466.1"/>
    </source>
</evidence>
<feature type="domain" description="ENPP1-3/EXOG-like endonuclease/phosphodiesterase" evidence="3">
    <location>
        <begin position="167"/>
        <end position="371"/>
    </location>
</feature>
<dbReference type="SMART" id="SM00892">
    <property type="entry name" value="Endonuclease_NS"/>
    <property type="match status" value="1"/>
</dbReference>
<comment type="caution">
    <text evidence="5">The sequence shown here is derived from an EMBL/GenBank/DDBJ whole genome shotgun (WGS) entry which is preliminary data.</text>
</comment>
<evidence type="ECO:0000259" key="3">
    <source>
        <dbReference type="SMART" id="SM00477"/>
    </source>
</evidence>
<dbReference type="Gene3D" id="2.60.40.10">
    <property type="entry name" value="Immunoglobulins"/>
    <property type="match status" value="1"/>
</dbReference>
<dbReference type="GO" id="GO:0016787">
    <property type="term" value="F:hydrolase activity"/>
    <property type="evidence" value="ECO:0007669"/>
    <property type="project" value="InterPro"/>
</dbReference>
<dbReference type="InterPro" id="IPR001604">
    <property type="entry name" value="Endo_G_ENPP1-like_dom"/>
</dbReference>
<dbReference type="SUPFAM" id="SSF54060">
    <property type="entry name" value="His-Me finger endonucleases"/>
    <property type="match status" value="1"/>
</dbReference>
<reference evidence="5" key="2">
    <citation type="journal article" date="2021" name="PeerJ">
        <title>Extensive microbial diversity within the chicken gut microbiome revealed by metagenomics and culture.</title>
        <authorList>
            <person name="Gilroy R."/>
            <person name="Ravi A."/>
            <person name="Getino M."/>
            <person name="Pursley I."/>
            <person name="Horton D.L."/>
            <person name="Alikhan N.F."/>
            <person name="Baker D."/>
            <person name="Gharbi K."/>
            <person name="Hall N."/>
            <person name="Watson M."/>
            <person name="Adriaenssens E.M."/>
            <person name="Foster-Nyarko E."/>
            <person name="Jarju S."/>
            <person name="Secka A."/>
            <person name="Antonio M."/>
            <person name="Oren A."/>
            <person name="Chaudhuri R.R."/>
            <person name="La Ragione R."/>
            <person name="Hildebrand F."/>
            <person name="Pallen M.J."/>
        </authorList>
    </citation>
    <scope>NUCLEOTIDE SEQUENCE</scope>
    <source>
        <strain evidence="5">B2-16538</strain>
    </source>
</reference>
<reference evidence="5" key="1">
    <citation type="submission" date="2020-10" db="EMBL/GenBank/DDBJ databases">
        <authorList>
            <person name="Gilroy R."/>
        </authorList>
    </citation>
    <scope>NUCLEOTIDE SEQUENCE</scope>
    <source>
        <strain evidence="5">B2-16538</strain>
    </source>
</reference>
<feature type="domain" description="DNA/RNA non-specific endonuclease/pyrophosphatase/phosphodiesterase" evidence="4">
    <location>
        <begin position="166"/>
        <end position="371"/>
    </location>
</feature>
<dbReference type="Gene3D" id="3.40.570.10">
    <property type="entry name" value="Extracellular Endonuclease, subunit A"/>
    <property type="match status" value="1"/>
</dbReference>
<accession>A0A9D9J4U9</accession>
<dbReference type="InterPro" id="IPR024361">
    <property type="entry name" value="BACON"/>
</dbReference>